<dbReference type="GO" id="GO:0016020">
    <property type="term" value="C:membrane"/>
    <property type="evidence" value="ECO:0007669"/>
    <property type="project" value="TreeGrafter"/>
</dbReference>
<name>A0A9W7L3F5_9STRA</name>
<dbReference type="InterPro" id="IPR026856">
    <property type="entry name" value="Sialidase_fam"/>
</dbReference>
<evidence type="ECO:0000256" key="1">
    <source>
        <dbReference type="SAM" id="SignalP"/>
    </source>
</evidence>
<dbReference type="PANTHER" id="PTHR10628:SF30">
    <property type="entry name" value="EXO-ALPHA-SIALIDASE"/>
    <property type="match status" value="1"/>
</dbReference>
<keyword evidence="1" id="KW-0732">Signal</keyword>
<feature type="chain" id="PRO_5040723169" description="Sialidase domain-containing protein" evidence="1">
    <location>
        <begin position="19"/>
        <end position="431"/>
    </location>
</feature>
<feature type="signal peptide" evidence="1">
    <location>
        <begin position="1"/>
        <end position="18"/>
    </location>
</feature>
<dbReference type="GO" id="GO:0005737">
    <property type="term" value="C:cytoplasm"/>
    <property type="evidence" value="ECO:0007669"/>
    <property type="project" value="TreeGrafter"/>
</dbReference>
<dbReference type="GO" id="GO:0004308">
    <property type="term" value="F:exo-alpha-sialidase activity"/>
    <property type="evidence" value="ECO:0007669"/>
    <property type="project" value="InterPro"/>
</dbReference>
<dbReference type="GO" id="GO:0006689">
    <property type="term" value="P:ganglioside catabolic process"/>
    <property type="evidence" value="ECO:0007669"/>
    <property type="project" value="TreeGrafter"/>
</dbReference>
<comment type="caution">
    <text evidence="3">The sequence shown here is derived from an EMBL/GenBank/DDBJ whole genome shotgun (WGS) entry which is preliminary data.</text>
</comment>
<dbReference type="GO" id="GO:0009313">
    <property type="term" value="P:oligosaccharide catabolic process"/>
    <property type="evidence" value="ECO:0007669"/>
    <property type="project" value="TreeGrafter"/>
</dbReference>
<evidence type="ECO:0000313" key="4">
    <source>
        <dbReference type="Proteomes" id="UP001165065"/>
    </source>
</evidence>
<reference evidence="4" key="1">
    <citation type="journal article" date="2023" name="Commun. Biol.">
        <title>Genome analysis of Parmales, the sister group of diatoms, reveals the evolutionary specialization of diatoms from phago-mixotrophs to photoautotrophs.</title>
        <authorList>
            <person name="Ban H."/>
            <person name="Sato S."/>
            <person name="Yoshikawa S."/>
            <person name="Yamada K."/>
            <person name="Nakamura Y."/>
            <person name="Ichinomiya M."/>
            <person name="Sato N."/>
            <person name="Blanc-Mathieu R."/>
            <person name="Endo H."/>
            <person name="Kuwata A."/>
            <person name="Ogata H."/>
        </authorList>
    </citation>
    <scope>NUCLEOTIDE SEQUENCE [LARGE SCALE GENOMIC DNA]</scope>
</reference>
<dbReference type="PANTHER" id="PTHR10628">
    <property type="entry name" value="SIALIDASE"/>
    <property type="match status" value="1"/>
</dbReference>
<evidence type="ECO:0000259" key="2">
    <source>
        <dbReference type="Pfam" id="PF13088"/>
    </source>
</evidence>
<dbReference type="SUPFAM" id="SSF50939">
    <property type="entry name" value="Sialidases"/>
    <property type="match status" value="1"/>
</dbReference>
<proteinExistence type="predicted"/>
<feature type="domain" description="Sialidase" evidence="2">
    <location>
        <begin position="129"/>
        <end position="408"/>
    </location>
</feature>
<protein>
    <recommendedName>
        <fullName evidence="2">Sialidase domain-containing protein</fullName>
    </recommendedName>
</protein>
<dbReference type="CDD" id="cd15482">
    <property type="entry name" value="Sialidase_non-viral"/>
    <property type="match status" value="1"/>
</dbReference>
<gene>
    <name evidence="3" type="ORF">TrCOL_g13725</name>
</gene>
<organism evidence="3 4">
    <name type="scientific">Triparma columacea</name>
    <dbReference type="NCBI Taxonomy" id="722753"/>
    <lineage>
        <taxon>Eukaryota</taxon>
        <taxon>Sar</taxon>
        <taxon>Stramenopiles</taxon>
        <taxon>Ochrophyta</taxon>
        <taxon>Bolidophyceae</taxon>
        <taxon>Parmales</taxon>
        <taxon>Triparmaceae</taxon>
        <taxon>Triparma</taxon>
    </lineage>
</organism>
<keyword evidence="4" id="KW-1185">Reference proteome</keyword>
<dbReference type="EMBL" id="BRYA01000614">
    <property type="protein sequence ID" value="GMI25654.1"/>
    <property type="molecule type" value="Genomic_DNA"/>
</dbReference>
<dbReference type="Proteomes" id="UP001165065">
    <property type="component" value="Unassembled WGS sequence"/>
</dbReference>
<dbReference type="InterPro" id="IPR011040">
    <property type="entry name" value="Sialidase"/>
</dbReference>
<dbReference type="InterPro" id="IPR036278">
    <property type="entry name" value="Sialidase_sf"/>
</dbReference>
<dbReference type="OrthoDB" id="2739686at2759"/>
<accession>A0A9W7L3F5</accession>
<sequence length="431" mass="46425">MKFGVTLILGYALGVSTALGNPKLDCSTIANDYCNLNCLPNIAGRCGSDLMVALKDGPGSDKMRCYSPSTLNDDQTKYVDGDCYCTRDEALTSLVEECEQDVETVFASGMDNAACYRIPSIIQTPDGALLAFAEQRLSDCGDNGQNNIVLRRRENRSAWGEILMVAESDGTAYSNANPAIVYDSDGKWSILLHFDTMNNPSSTRIGKNMQTWSNDGGKTWEEPVEITDFFPPASQGCMPGPALGVQNNVEGHPLNGRIYFNCHSGNAGNDHVMYWSDDMGKTWIVGEPLGSQFNECMHGLLPSSNSSVIMNCRTTAAMGRAEFFFDPELNQDGEAIFVEGLDDAGCMGSIIVREGEGGEDIVYQSNAVGPSRTHLTVKKSSDSGKTFDAGLLVWEGPSAYSMLVDTGDEIGLLLELGVKGPYEAIGYAVVG</sequence>
<dbReference type="AlphaFoldDB" id="A0A9W7L3F5"/>
<dbReference type="Pfam" id="PF13088">
    <property type="entry name" value="BNR_2"/>
    <property type="match status" value="1"/>
</dbReference>
<dbReference type="Gene3D" id="2.120.10.10">
    <property type="match status" value="1"/>
</dbReference>
<evidence type="ECO:0000313" key="3">
    <source>
        <dbReference type="EMBL" id="GMI25654.1"/>
    </source>
</evidence>